<dbReference type="EnsemblPlants" id="AVESA.00010b.r2.1AG0074640.1">
    <property type="protein sequence ID" value="AVESA.00010b.r2.1AG0074640.1.CDS"/>
    <property type="gene ID" value="AVESA.00010b.r2.1AG0074640"/>
</dbReference>
<proteinExistence type="predicted"/>
<reference evidence="1" key="1">
    <citation type="submission" date="2021-05" db="EMBL/GenBank/DDBJ databases">
        <authorList>
            <person name="Scholz U."/>
            <person name="Mascher M."/>
            <person name="Fiebig A."/>
        </authorList>
    </citation>
    <scope>NUCLEOTIDE SEQUENCE [LARGE SCALE GENOMIC DNA]</scope>
</reference>
<organism evidence="1 2">
    <name type="scientific">Avena sativa</name>
    <name type="common">Oat</name>
    <dbReference type="NCBI Taxonomy" id="4498"/>
    <lineage>
        <taxon>Eukaryota</taxon>
        <taxon>Viridiplantae</taxon>
        <taxon>Streptophyta</taxon>
        <taxon>Embryophyta</taxon>
        <taxon>Tracheophyta</taxon>
        <taxon>Spermatophyta</taxon>
        <taxon>Magnoliopsida</taxon>
        <taxon>Liliopsida</taxon>
        <taxon>Poales</taxon>
        <taxon>Poaceae</taxon>
        <taxon>BOP clade</taxon>
        <taxon>Pooideae</taxon>
        <taxon>Poodae</taxon>
        <taxon>Poeae</taxon>
        <taxon>Poeae Chloroplast Group 1 (Aveneae type)</taxon>
        <taxon>Aveninae</taxon>
        <taxon>Avena</taxon>
    </lineage>
</organism>
<dbReference type="Proteomes" id="UP001732700">
    <property type="component" value="Chromosome 1A"/>
</dbReference>
<reference evidence="1" key="2">
    <citation type="submission" date="2025-09" db="UniProtKB">
        <authorList>
            <consortium name="EnsemblPlants"/>
        </authorList>
    </citation>
    <scope>IDENTIFICATION</scope>
</reference>
<accession>A0ACD5TKH2</accession>
<protein>
    <submittedName>
        <fullName evidence="1">Uncharacterized protein</fullName>
    </submittedName>
</protein>
<sequence length="267" mass="27784">MTAADQDPAAAAEPMHERRLSHSSSFGTASESPLPSPAPSLSVPSSCERVPVSELERQSSLSSTSSYESFYQIDAAADPAADHEFVPTTLPPAVQTMMAQGQPAAPAYDPKRLPSSMFRTQSTCAAEWSATSDQSLFSIQLENSGDLGGPLYSVGDLYYDDAGVFHRLSSTTRLPAVPEVSPSPGSSSGGSCVRDDCGKCVGGSSMGKKSVRIAATANGDVSPALSATLEEGKASATEPGAAADGWCCWPSLWWPSCACRCGACRWS</sequence>
<keyword evidence="2" id="KW-1185">Reference proteome</keyword>
<evidence type="ECO:0000313" key="1">
    <source>
        <dbReference type="EnsemblPlants" id="AVESA.00010b.r2.1AG0074640.1.CDS"/>
    </source>
</evidence>
<name>A0ACD5TKH2_AVESA</name>
<evidence type="ECO:0000313" key="2">
    <source>
        <dbReference type="Proteomes" id="UP001732700"/>
    </source>
</evidence>